<dbReference type="PROSITE" id="PS50005">
    <property type="entry name" value="TPR"/>
    <property type="match status" value="1"/>
</dbReference>
<dbReference type="SUPFAM" id="SSF48452">
    <property type="entry name" value="TPR-like"/>
    <property type="match status" value="1"/>
</dbReference>
<dbReference type="InterPro" id="IPR019734">
    <property type="entry name" value="TPR_rpt"/>
</dbReference>
<dbReference type="Gene3D" id="3.30.2010.10">
    <property type="entry name" value="Metalloproteases ('zincins'), catalytic domain"/>
    <property type="match status" value="1"/>
</dbReference>
<dbReference type="EMBL" id="CZQC01000066">
    <property type="protein sequence ID" value="CUS42436.1"/>
    <property type="molecule type" value="Genomic_DNA"/>
</dbReference>
<keyword evidence="3" id="KW-0479">Metal-binding</keyword>
<proteinExistence type="predicted"/>
<evidence type="ECO:0000256" key="5">
    <source>
        <dbReference type="ARBA" id="ARBA00022833"/>
    </source>
</evidence>
<reference evidence="8" key="1">
    <citation type="submission" date="2015-10" db="EMBL/GenBank/DDBJ databases">
        <authorList>
            <person name="Gilbert D.G."/>
        </authorList>
    </citation>
    <scope>NUCLEOTIDE SEQUENCE</scope>
</reference>
<dbReference type="PANTHER" id="PTHR22726">
    <property type="entry name" value="METALLOENDOPEPTIDASE OMA1"/>
    <property type="match status" value="1"/>
</dbReference>
<name>A0A170PM93_9ZZZZ</name>
<comment type="cofactor">
    <cofactor evidence="1">
        <name>Zn(2+)</name>
        <dbReference type="ChEBI" id="CHEBI:29105"/>
    </cofactor>
</comment>
<keyword evidence="2 8" id="KW-0645">Protease</keyword>
<evidence type="ECO:0000256" key="6">
    <source>
        <dbReference type="ARBA" id="ARBA00023049"/>
    </source>
</evidence>
<dbReference type="AlphaFoldDB" id="A0A170PM93"/>
<dbReference type="GO" id="GO:0004222">
    <property type="term" value="F:metalloendopeptidase activity"/>
    <property type="evidence" value="ECO:0007669"/>
    <property type="project" value="InterPro"/>
</dbReference>
<organism evidence="8">
    <name type="scientific">hydrothermal vent metagenome</name>
    <dbReference type="NCBI Taxonomy" id="652676"/>
    <lineage>
        <taxon>unclassified sequences</taxon>
        <taxon>metagenomes</taxon>
        <taxon>ecological metagenomes</taxon>
    </lineage>
</organism>
<dbReference type="GO" id="GO:0051603">
    <property type="term" value="P:proteolysis involved in protein catabolic process"/>
    <property type="evidence" value="ECO:0007669"/>
    <property type="project" value="TreeGrafter"/>
</dbReference>
<dbReference type="InterPro" id="IPR051156">
    <property type="entry name" value="Mito/Outer_Membr_Metalloprot"/>
</dbReference>
<evidence type="ECO:0000256" key="4">
    <source>
        <dbReference type="ARBA" id="ARBA00022801"/>
    </source>
</evidence>
<protein>
    <submittedName>
        <fullName evidence="8">Exported zinc metalloprotease YfgC</fullName>
    </submittedName>
</protein>
<dbReference type="Pfam" id="PF01435">
    <property type="entry name" value="Peptidase_M48"/>
    <property type="match status" value="1"/>
</dbReference>
<evidence type="ECO:0000256" key="2">
    <source>
        <dbReference type="ARBA" id="ARBA00022670"/>
    </source>
</evidence>
<gene>
    <name evidence="8" type="ORF">MGWOODY_Tha201</name>
</gene>
<dbReference type="GO" id="GO:0046872">
    <property type="term" value="F:metal ion binding"/>
    <property type="evidence" value="ECO:0007669"/>
    <property type="project" value="UniProtKB-KW"/>
</dbReference>
<keyword evidence="4" id="KW-0378">Hydrolase</keyword>
<evidence type="ECO:0000313" key="8">
    <source>
        <dbReference type="EMBL" id="CUS42436.1"/>
    </source>
</evidence>
<dbReference type="InterPro" id="IPR011990">
    <property type="entry name" value="TPR-like_helical_dom_sf"/>
</dbReference>
<dbReference type="Gene3D" id="1.25.40.10">
    <property type="entry name" value="Tetratricopeptide repeat domain"/>
    <property type="match status" value="1"/>
</dbReference>
<evidence type="ECO:0000259" key="7">
    <source>
        <dbReference type="Pfam" id="PF01435"/>
    </source>
</evidence>
<feature type="domain" description="Peptidase M48" evidence="7">
    <location>
        <begin position="56"/>
        <end position="239"/>
    </location>
</feature>
<dbReference type="PANTHER" id="PTHR22726:SF1">
    <property type="entry name" value="METALLOENDOPEPTIDASE OMA1, MITOCHONDRIAL"/>
    <property type="match status" value="1"/>
</dbReference>
<evidence type="ECO:0000256" key="3">
    <source>
        <dbReference type="ARBA" id="ARBA00022723"/>
    </source>
</evidence>
<accession>A0A170PM93</accession>
<sequence length="465" mass="52109">MGSSVSFADSELPALGDRASGYVSMQQEHDLGRLWLRQLRSQVSSLDDPLVLTYFEDLIYRLVPHSELREMDLEFIVVDSPELNAFAVPGGIIGINDGIFLYANDTDELAAVLAHELAHLSQRHFSRQIENAERRDPIALATLLASILLIATNNPDAGFAGLVTSQAASIQNQLAYSRDFEREADRLGMLTLAGAELDPQAMPSMFEAMLNANRYREAPPEFLLTHPITSSRVADAANRAEQYPARPRLASFEFSVLRNDARRRYQLKDSKAEEQFIQELSRTTGVKNAALHYNLANIYLNNRDPDKGLAQIEQIESPWRQHSATIALEARLLALNGNNDQAIKVLNDALRLNPNDRILVKPYAPLLVEAGRATEASQLLRKQTELYPTEPSAWQQLSNVAYKANQPIVAHRALAEYLYFSGQRSNALKQMDVALLEARKRHDFYQEAALKERLKAMTESPTSLQ</sequence>
<evidence type="ECO:0000256" key="1">
    <source>
        <dbReference type="ARBA" id="ARBA00001947"/>
    </source>
</evidence>
<keyword evidence="5" id="KW-0862">Zinc</keyword>
<dbReference type="InterPro" id="IPR001915">
    <property type="entry name" value="Peptidase_M48"/>
</dbReference>
<dbReference type="GO" id="GO:0016020">
    <property type="term" value="C:membrane"/>
    <property type="evidence" value="ECO:0007669"/>
    <property type="project" value="TreeGrafter"/>
</dbReference>
<keyword evidence="6 8" id="KW-0482">Metalloprotease</keyword>
<dbReference type="Pfam" id="PF14559">
    <property type="entry name" value="TPR_19"/>
    <property type="match status" value="1"/>
</dbReference>